<keyword evidence="8 9" id="KW-0119">Carbohydrate metabolism</keyword>
<comment type="catalytic activity">
    <reaction evidence="9">
        <text>alpha-D-glucose = beta-D-glucose</text>
        <dbReference type="Rhea" id="RHEA:10264"/>
        <dbReference type="ChEBI" id="CHEBI:15903"/>
        <dbReference type="ChEBI" id="CHEBI:17925"/>
        <dbReference type="EC" id="5.1.3.3"/>
    </reaction>
</comment>
<evidence type="ECO:0000256" key="11">
    <source>
        <dbReference type="PIRSR" id="PIRSR005096-2"/>
    </source>
</evidence>
<evidence type="ECO:0000256" key="10">
    <source>
        <dbReference type="PIRSR" id="PIRSR005096-1"/>
    </source>
</evidence>
<dbReference type="UniPathway" id="UPA00242"/>
<comment type="subunit">
    <text evidence="4">Monomer.</text>
</comment>
<evidence type="ECO:0000256" key="6">
    <source>
        <dbReference type="ARBA" id="ARBA00022553"/>
    </source>
</evidence>
<dbReference type="Gene3D" id="2.70.98.10">
    <property type="match status" value="1"/>
</dbReference>
<dbReference type="Proteomes" id="UP000657177">
    <property type="component" value="Unassembled WGS sequence"/>
</dbReference>
<feature type="binding site" evidence="12">
    <location>
        <begin position="170"/>
        <end position="172"/>
    </location>
    <ligand>
        <name>beta-D-galactose</name>
        <dbReference type="ChEBI" id="CHEBI:27667"/>
    </ligand>
</feature>
<dbReference type="NCBIfam" id="NF008277">
    <property type="entry name" value="PRK11055.1"/>
    <property type="match status" value="1"/>
</dbReference>
<evidence type="ECO:0000256" key="3">
    <source>
        <dbReference type="ARBA" id="ARBA00006206"/>
    </source>
</evidence>
<feature type="binding site" evidence="12">
    <location>
        <begin position="70"/>
        <end position="71"/>
    </location>
    <ligand>
        <name>beta-D-galactose</name>
        <dbReference type="ChEBI" id="CHEBI:27667"/>
    </ligand>
</feature>
<keyword evidence="7 9" id="KW-0413">Isomerase</keyword>
<evidence type="ECO:0000313" key="14">
    <source>
        <dbReference type="Proteomes" id="UP000657177"/>
    </source>
</evidence>
<dbReference type="GO" id="GO:0033499">
    <property type="term" value="P:galactose catabolic process via UDP-galactose, Leloir pathway"/>
    <property type="evidence" value="ECO:0007669"/>
    <property type="project" value="TreeGrafter"/>
</dbReference>
<dbReference type="InterPro" id="IPR047215">
    <property type="entry name" value="Galactose_mutarotase-like"/>
</dbReference>
<comment type="similarity">
    <text evidence="3 9">Belongs to the aldose epimerase family.</text>
</comment>
<evidence type="ECO:0000256" key="1">
    <source>
        <dbReference type="ARBA" id="ARBA00004496"/>
    </source>
</evidence>
<evidence type="ECO:0000256" key="5">
    <source>
        <dbReference type="ARBA" id="ARBA00022490"/>
    </source>
</evidence>
<name>A0A8J6I0Z7_9FIRM</name>
<dbReference type="InterPro" id="IPR011013">
    <property type="entry name" value="Gal_mutarotase_sf_dom"/>
</dbReference>
<dbReference type="FunFam" id="2.70.98.10:FF:000003">
    <property type="entry name" value="Aldose 1-epimerase"/>
    <property type="match status" value="1"/>
</dbReference>
<dbReference type="AlphaFoldDB" id="A0A8J6I0Z7"/>
<evidence type="ECO:0000313" key="13">
    <source>
        <dbReference type="EMBL" id="MBA2133273.1"/>
    </source>
</evidence>
<dbReference type="PIRSF" id="PIRSF005096">
    <property type="entry name" value="GALM"/>
    <property type="match status" value="1"/>
</dbReference>
<dbReference type="SUPFAM" id="SSF74650">
    <property type="entry name" value="Galactose mutarotase-like"/>
    <property type="match status" value="1"/>
</dbReference>
<feature type="binding site" evidence="11">
    <location>
        <position position="236"/>
    </location>
    <ligand>
        <name>beta-D-galactose</name>
        <dbReference type="ChEBI" id="CHEBI:27667"/>
    </ligand>
</feature>
<keyword evidence="5" id="KW-0963">Cytoplasm</keyword>
<dbReference type="Pfam" id="PF01263">
    <property type="entry name" value="Aldose_epim"/>
    <property type="match status" value="1"/>
</dbReference>
<proteinExistence type="inferred from homology"/>
<protein>
    <recommendedName>
        <fullName evidence="9">Aldose 1-epimerase</fullName>
        <ecNumber evidence="9">5.1.3.3</ecNumber>
    </recommendedName>
</protein>
<organism evidence="13 14">
    <name type="scientific">Capillibacterium thermochitinicola</name>
    <dbReference type="NCBI Taxonomy" id="2699427"/>
    <lineage>
        <taxon>Bacteria</taxon>
        <taxon>Bacillati</taxon>
        <taxon>Bacillota</taxon>
        <taxon>Capillibacterium</taxon>
    </lineage>
</organism>
<dbReference type="GO" id="GO:0004034">
    <property type="term" value="F:aldose 1-epimerase activity"/>
    <property type="evidence" value="ECO:0007669"/>
    <property type="project" value="UniProtKB-EC"/>
</dbReference>
<reference evidence="13" key="1">
    <citation type="submission" date="2020-06" db="EMBL/GenBank/DDBJ databases">
        <title>Novel chitinolytic bacterium.</title>
        <authorList>
            <person name="Ungkulpasvich U."/>
            <person name="Kosugi A."/>
            <person name="Uke A."/>
        </authorList>
    </citation>
    <scope>NUCLEOTIDE SEQUENCE</scope>
    <source>
        <strain evidence="13">UUS1-1</strain>
    </source>
</reference>
<feature type="active site" description="Proton acceptor" evidence="10">
    <location>
        <position position="301"/>
    </location>
</feature>
<evidence type="ECO:0000256" key="8">
    <source>
        <dbReference type="ARBA" id="ARBA00023277"/>
    </source>
</evidence>
<evidence type="ECO:0000256" key="4">
    <source>
        <dbReference type="ARBA" id="ARBA00011245"/>
    </source>
</evidence>
<comment type="pathway">
    <text evidence="2 9">Carbohydrate metabolism; hexose metabolism.</text>
</comment>
<dbReference type="GO" id="GO:0005737">
    <property type="term" value="C:cytoplasm"/>
    <property type="evidence" value="ECO:0007669"/>
    <property type="project" value="UniProtKB-SubCell"/>
</dbReference>
<dbReference type="InterPro" id="IPR014718">
    <property type="entry name" value="GH-type_carb-bd"/>
</dbReference>
<gene>
    <name evidence="13" type="ORF">G5B42_06925</name>
</gene>
<dbReference type="GO" id="GO:0030246">
    <property type="term" value="F:carbohydrate binding"/>
    <property type="evidence" value="ECO:0007669"/>
    <property type="project" value="InterPro"/>
</dbReference>
<dbReference type="InterPro" id="IPR015443">
    <property type="entry name" value="Aldose_1-epimerase"/>
</dbReference>
<sequence>MVGGKEVFQFTLKNKHDMTVKIINFGGIVTSLLVPDKTGKLDDVVLGFDNLADYLAEHPYFGALIGRYANRIAKGRFVLNGKEYQLALNDGKNHLHGGNIGFNKVVWDAVEFCNAEGAGVELNYLSKDGEENYPGNLSTTVRYLLNDQNELVIKYLATTDQPTIVNLTHHGYFNLKGEGCGDILDHEIMINADRYTAVDEELIPTGELIPVHNTPLDFTTWQPIGARIKKLPGGYDHNYVLNRKGPELTLAASVREPKSGRVMTVYTTEPGMQFYTGNFLDGTLTGKRGVKYGKHSGFCLETQHFPDSPNHPAFPSTVLNPGEVYQQTTIYQFTIEQ</sequence>
<keyword evidence="6" id="KW-0597">Phosphoprotein</keyword>
<evidence type="ECO:0000256" key="2">
    <source>
        <dbReference type="ARBA" id="ARBA00005028"/>
    </source>
</evidence>
<dbReference type="InterPro" id="IPR008183">
    <property type="entry name" value="Aldose_1/G6P_1-epimerase"/>
</dbReference>
<dbReference type="PANTHER" id="PTHR10091:SF0">
    <property type="entry name" value="GALACTOSE MUTAROTASE"/>
    <property type="match status" value="1"/>
</dbReference>
<dbReference type="CDD" id="cd09019">
    <property type="entry name" value="galactose_mutarotase_like"/>
    <property type="match status" value="1"/>
</dbReference>
<dbReference type="EMBL" id="JAAKDE010000013">
    <property type="protein sequence ID" value="MBA2133273.1"/>
    <property type="molecule type" value="Genomic_DNA"/>
</dbReference>
<comment type="subcellular location">
    <subcellularLocation>
        <location evidence="1">Cytoplasm</location>
    </subcellularLocation>
</comment>
<dbReference type="GO" id="GO:0006006">
    <property type="term" value="P:glucose metabolic process"/>
    <property type="evidence" value="ECO:0007669"/>
    <property type="project" value="TreeGrafter"/>
</dbReference>
<evidence type="ECO:0000256" key="7">
    <source>
        <dbReference type="ARBA" id="ARBA00023235"/>
    </source>
</evidence>
<evidence type="ECO:0000256" key="9">
    <source>
        <dbReference type="PIRNR" id="PIRNR005096"/>
    </source>
</evidence>
<keyword evidence="14" id="KW-1185">Reference proteome</keyword>
<dbReference type="EC" id="5.1.3.3" evidence="9"/>
<dbReference type="PANTHER" id="PTHR10091">
    <property type="entry name" value="ALDOSE-1-EPIMERASE"/>
    <property type="match status" value="1"/>
</dbReference>
<evidence type="ECO:0000256" key="12">
    <source>
        <dbReference type="PIRSR" id="PIRSR005096-3"/>
    </source>
</evidence>
<accession>A0A8J6I0Z7</accession>
<comment type="caution">
    <text evidence="13">The sequence shown here is derived from an EMBL/GenBank/DDBJ whole genome shotgun (WGS) entry which is preliminary data.</text>
</comment>
<feature type="active site" description="Proton donor" evidence="10">
    <location>
        <position position="170"/>
    </location>
</feature>